<dbReference type="SMART" id="SM00954">
    <property type="entry name" value="RelA_SpoT"/>
    <property type="match status" value="1"/>
</dbReference>
<dbReference type="SUPFAM" id="SSF81301">
    <property type="entry name" value="Nucleotidyltransferase"/>
    <property type="match status" value="1"/>
</dbReference>
<proteinExistence type="predicted"/>
<organism evidence="3">
    <name type="scientific">Bacillus thuringiensis subsp. israelensis</name>
    <dbReference type="NCBI Taxonomy" id="1430"/>
    <lineage>
        <taxon>Bacteria</taxon>
        <taxon>Bacillati</taxon>
        <taxon>Bacillota</taxon>
        <taxon>Bacilli</taxon>
        <taxon>Bacillales</taxon>
        <taxon>Bacillaceae</taxon>
        <taxon>Bacillus</taxon>
        <taxon>Bacillus cereus group</taxon>
    </lineage>
</organism>
<feature type="domain" description="RelA/SpoT" evidence="2">
    <location>
        <begin position="75"/>
        <end position="188"/>
    </location>
</feature>
<dbReference type="EMBL" id="CP013277">
    <property type="protein sequence ID" value="AND28087.1"/>
    <property type="molecule type" value="Genomic_DNA"/>
</dbReference>
<dbReference type="GO" id="GO:0016301">
    <property type="term" value="F:kinase activity"/>
    <property type="evidence" value="ECO:0007669"/>
    <property type="project" value="UniProtKB-KW"/>
</dbReference>
<name>A0A160LIZ3_BACTI</name>
<accession>A0A160LIZ3</accession>
<dbReference type="GO" id="GO:0015970">
    <property type="term" value="P:guanosine tetraphosphate biosynthetic process"/>
    <property type="evidence" value="ECO:0007669"/>
    <property type="project" value="UniProtKB-UniPathway"/>
</dbReference>
<dbReference type="RefSeq" id="WP_000437070.1">
    <property type="nucleotide sequence ID" value="NZ_JABXXM010000007.1"/>
</dbReference>
<gene>
    <name evidence="3" type="ORF">ATN07_30740</name>
</gene>
<keyword evidence="3" id="KW-0808">Transferase</keyword>
<dbReference type="InterPro" id="IPR043519">
    <property type="entry name" value="NT_sf"/>
</dbReference>
<geneLocation type="plasmid" evidence="3">
    <name>pAM65-52-2-350K</name>
</geneLocation>
<dbReference type="AlphaFoldDB" id="A0A160LIZ3"/>
<dbReference type="Gene3D" id="3.30.460.10">
    <property type="entry name" value="Beta Polymerase, domain 2"/>
    <property type="match status" value="1"/>
</dbReference>
<keyword evidence="3" id="KW-0614">Plasmid</keyword>
<reference evidence="3" key="1">
    <citation type="journal article" date="2017" name="Res. Microbiol.">
        <title>Comparative genomics of extrachromosomal elements in Bacillus thuringiensis subsp. israelensis.</title>
        <authorList>
            <person name="Bolotin A."/>
            <person name="Gillis A."/>
            <person name="Sanchis V."/>
            <person name="Nielsen-LeRoux C."/>
            <person name="Mahillon J."/>
            <person name="Lereclus D."/>
            <person name="Sorokin A."/>
        </authorList>
    </citation>
    <scope>NUCLEOTIDE SEQUENCE</scope>
    <source>
        <strain evidence="3">AM65-52</strain>
        <plasmid evidence="3">pAM65-52-2-350K</plasmid>
    </source>
</reference>
<dbReference type="Pfam" id="PF04607">
    <property type="entry name" value="RelA_SpoT"/>
    <property type="match status" value="1"/>
</dbReference>
<comment type="pathway">
    <text evidence="1">Purine metabolism; ppGpp biosynthesis; ppGpp from GTP: step 1/2.</text>
</comment>
<dbReference type="InterPro" id="IPR007685">
    <property type="entry name" value="RelA_SpoT"/>
</dbReference>
<keyword evidence="3" id="KW-0418">Kinase</keyword>
<evidence type="ECO:0000313" key="3">
    <source>
        <dbReference type="EMBL" id="AND28087.1"/>
    </source>
</evidence>
<protein>
    <submittedName>
        <fullName evidence="3">GTP pyrophosphokinase</fullName>
    </submittedName>
</protein>
<evidence type="ECO:0000256" key="1">
    <source>
        <dbReference type="ARBA" id="ARBA00004976"/>
    </source>
</evidence>
<sequence>MEQMINKVEHFIYEINQLHKEVSQDYFETNKEERYNLSKTITHVPVDYILDYRLNLHECINDYLMRGLSPLFFVYRVKTHESIMDKLERYANRENKYPVNGWLNDIFGCRLIVDTETMELIENTLDKWKEQFNLKNWYKKDKDGYKAIHVYFKNQNNVYFPWELQIWDEKDKKQNIQAHRSQKRKFILNRKTMMAQWIRDY</sequence>
<evidence type="ECO:0000259" key="2">
    <source>
        <dbReference type="SMART" id="SM00954"/>
    </source>
</evidence>
<dbReference type="UniPathway" id="UPA00908">
    <property type="reaction ID" value="UER00884"/>
</dbReference>